<dbReference type="CDD" id="cd05327">
    <property type="entry name" value="retinol-DH_like_SDR_c_like"/>
    <property type="match status" value="1"/>
</dbReference>
<dbReference type="InterPro" id="IPR002347">
    <property type="entry name" value="SDR_fam"/>
</dbReference>
<reference evidence="4 5" key="1">
    <citation type="submission" date="2019-03" db="EMBL/GenBank/DDBJ databases">
        <title>Seongchinamella monodicae gen. nov., sp. nov., a novel member of the Gammaproteobacteria isolated from a tidal mudflat of beach.</title>
        <authorList>
            <person name="Yang H.G."/>
            <person name="Kang J.W."/>
            <person name="Lee S.D."/>
        </authorList>
    </citation>
    <scope>NUCLEOTIDE SEQUENCE [LARGE SCALE GENOMIC DNA]</scope>
    <source>
        <strain evidence="4 5">GH4-78</strain>
    </source>
</reference>
<dbReference type="RefSeq" id="WP_133214429.1">
    <property type="nucleotide sequence ID" value="NZ_SMSE01000004.1"/>
</dbReference>
<dbReference type="PANTHER" id="PTHR24320">
    <property type="entry name" value="RETINOL DEHYDROGENASE"/>
    <property type="match status" value="1"/>
</dbReference>
<accession>A0A4R5LN99</accession>
<dbReference type="PRINTS" id="PR00081">
    <property type="entry name" value="GDHRDH"/>
</dbReference>
<organism evidence="4 5">
    <name type="scientific">Seongchinamella unica</name>
    <dbReference type="NCBI Taxonomy" id="2547392"/>
    <lineage>
        <taxon>Bacteria</taxon>
        <taxon>Pseudomonadati</taxon>
        <taxon>Pseudomonadota</taxon>
        <taxon>Gammaproteobacteria</taxon>
        <taxon>Cellvibrionales</taxon>
        <taxon>Halieaceae</taxon>
        <taxon>Seongchinamella</taxon>
    </lineage>
</organism>
<dbReference type="InterPro" id="IPR036291">
    <property type="entry name" value="NAD(P)-bd_dom_sf"/>
</dbReference>
<evidence type="ECO:0000256" key="2">
    <source>
        <dbReference type="ARBA" id="ARBA00023002"/>
    </source>
</evidence>
<dbReference type="GO" id="GO:0016491">
    <property type="term" value="F:oxidoreductase activity"/>
    <property type="evidence" value="ECO:0007669"/>
    <property type="project" value="UniProtKB-KW"/>
</dbReference>
<dbReference type="Gene3D" id="3.40.50.720">
    <property type="entry name" value="NAD(P)-binding Rossmann-like Domain"/>
    <property type="match status" value="1"/>
</dbReference>
<keyword evidence="2" id="KW-0560">Oxidoreductase</keyword>
<evidence type="ECO:0000313" key="5">
    <source>
        <dbReference type="Proteomes" id="UP000295554"/>
    </source>
</evidence>
<feature type="chain" id="PRO_5020525638" evidence="3">
    <location>
        <begin position="27"/>
        <end position="329"/>
    </location>
</feature>
<name>A0A4R5LN99_9GAMM</name>
<keyword evidence="3" id="KW-0732">Signal</keyword>
<protein>
    <submittedName>
        <fullName evidence="4">SDR family oxidoreductase</fullName>
    </submittedName>
</protein>
<dbReference type="EMBL" id="SMSE01000004">
    <property type="protein sequence ID" value="TDG11817.1"/>
    <property type="molecule type" value="Genomic_DNA"/>
</dbReference>
<sequence>MALTRRGFTGMSAGLLSMLAAPVAVASRCREPQVPDPRQTLGPFGPRSTAEEVAAGLDLSGKNIVITGCNSGLGLESMRVLAARGAHVIGTARSSEKAVQACESIAGETTPMVLELTDFDSIRSCAETIRTLDVPIDVLMCNAGVMAVQELRLYNGVEMQFAVNHLGHFLLVNELLDSVKAAQAGRIVILSSCAHHAEVPGGIDFDNLDGSKSYSPWPAYRRSKLANGLHAMELARRLEGTGVTSNAVHPGVIKTNLWRQLPDEVSDEGMNKTVPEGAATQCYVGVNPIPAEITGQYFADCNPVVANPLMYDRTLASRLWEVSEQLTAV</sequence>
<evidence type="ECO:0000256" key="1">
    <source>
        <dbReference type="ARBA" id="ARBA00006484"/>
    </source>
</evidence>
<dbReference type="PANTHER" id="PTHR24320:SF227">
    <property type="entry name" value="RETINOL DEHYDROGENASE 11"/>
    <property type="match status" value="1"/>
</dbReference>
<dbReference type="PROSITE" id="PS51318">
    <property type="entry name" value="TAT"/>
    <property type="match status" value="1"/>
</dbReference>
<dbReference type="Pfam" id="PF00106">
    <property type="entry name" value="adh_short"/>
    <property type="match status" value="1"/>
</dbReference>
<dbReference type="SUPFAM" id="SSF51735">
    <property type="entry name" value="NAD(P)-binding Rossmann-fold domains"/>
    <property type="match status" value="1"/>
</dbReference>
<gene>
    <name evidence="4" type="ORF">E2F43_15715</name>
</gene>
<evidence type="ECO:0000256" key="3">
    <source>
        <dbReference type="SAM" id="SignalP"/>
    </source>
</evidence>
<comment type="similarity">
    <text evidence="1">Belongs to the short-chain dehydrogenases/reductases (SDR) family.</text>
</comment>
<dbReference type="InterPro" id="IPR006311">
    <property type="entry name" value="TAT_signal"/>
</dbReference>
<evidence type="ECO:0000313" key="4">
    <source>
        <dbReference type="EMBL" id="TDG11817.1"/>
    </source>
</evidence>
<comment type="caution">
    <text evidence="4">The sequence shown here is derived from an EMBL/GenBank/DDBJ whole genome shotgun (WGS) entry which is preliminary data.</text>
</comment>
<dbReference type="OrthoDB" id="9775296at2"/>
<dbReference type="AlphaFoldDB" id="A0A4R5LN99"/>
<dbReference type="Proteomes" id="UP000295554">
    <property type="component" value="Unassembled WGS sequence"/>
</dbReference>
<feature type="signal peptide" evidence="3">
    <location>
        <begin position="1"/>
        <end position="26"/>
    </location>
</feature>
<keyword evidence="5" id="KW-1185">Reference proteome</keyword>
<proteinExistence type="inferred from homology"/>